<dbReference type="EMBL" id="GGEC01042140">
    <property type="protein sequence ID" value="MBX22624.1"/>
    <property type="molecule type" value="Transcribed_RNA"/>
</dbReference>
<keyword evidence="1" id="KW-0647">Proteasome</keyword>
<accession>A0A2P2LXC0</accession>
<proteinExistence type="predicted"/>
<evidence type="ECO:0000313" key="1">
    <source>
        <dbReference type="EMBL" id="MBX22624.1"/>
    </source>
</evidence>
<reference evidence="1" key="1">
    <citation type="submission" date="2018-02" db="EMBL/GenBank/DDBJ databases">
        <title>Rhizophora mucronata_Transcriptome.</title>
        <authorList>
            <person name="Meera S.P."/>
            <person name="Sreeshan A."/>
            <person name="Augustine A."/>
        </authorList>
    </citation>
    <scope>NUCLEOTIDE SEQUENCE</scope>
    <source>
        <tissue evidence="1">Leaf</tissue>
    </source>
</reference>
<dbReference type="GO" id="GO:0000502">
    <property type="term" value="C:proteasome complex"/>
    <property type="evidence" value="ECO:0007669"/>
    <property type="project" value="UniProtKB-KW"/>
</dbReference>
<sequence>MITSASLSPASPPMVAFSPGTCGLSASITATLTSRCSPSVGLSFSSPIRPRFAPNVHGNGLMVLACWWLVWMNLELTSTTIALVETTLNIKLLLLDLAPKLQRHIWNADLKTSWTLHVMI</sequence>
<organism evidence="1">
    <name type="scientific">Rhizophora mucronata</name>
    <name type="common">Asiatic mangrove</name>
    <dbReference type="NCBI Taxonomy" id="61149"/>
    <lineage>
        <taxon>Eukaryota</taxon>
        <taxon>Viridiplantae</taxon>
        <taxon>Streptophyta</taxon>
        <taxon>Embryophyta</taxon>
        <taxon>Tracheophyta</taxon>
        <taxon>Spermatophyta</taxon>
        <taxon>Magnoliopsida</taxon>
        <taxon>eudicotyledons</taxon>
        <taxon>Gunneridae</taxon>
        <taxon>Pentapetalae</taxon>
        <taxon>rosids</taxon>
        <taxon>fabids</taxon>
        <taxon>Malpighiales</taxon>
        <taxon>Rhizophoraceae</taxon>
        <taxon>Rhizophora</taxon>
    </lineage>
</organism>
<protein>
    <submittedName>
        <fullName evidence="1">Proteasome subunit alpha type</fullName>
    </submittedName>
</protein>
<name>A0A2P2LXC0_RHIMU</name>
<dbReference type="AlphaFoldDB" id="A0A2P2LXC0"/>